<evidence type="ECO:0000313" key="2">
    <source>
        <dbReference type="EMBL" id="EGN96494.1"/>
    </source>
</evidence>
<proteinExistence type="predicted"/>
<dbReference type="InParanoid" id="F8Q5M3"/>
<name>F8Q5M3_SERL3</name>
<evidence type="ECO:0000256" key="1">
    <source>
        <dbReference type="SAM" id="Phobius"/>
    </source>
</evidence>
<keyword evidence="3" id="KW-1185">Reference proteome</keyword>
<accession>F8Q5M3</accession>
<sequence length="149" mass="16377">MATALKDVTLTGVLPNTFGLNQDDVLDEFYEKAGSSISLISSLMLGVLDCLIAFAGSFCMMVNILNWKFISSKCGEYCFFEPRRQFQFPSEDNLTAFLTAYEGGSSVVVNRGHLVVPKSFQKLFNLPLDMSCSMVVLNSGSCQVPLAFE</sequence>
<keyword evidence="1" id="KW-0472">Membrane</keyword>
<dbReference type="Proteomes" id="UP000008063">
    <property type="component" value="Unassembled WGS sequence"/>
</dbReference>
<gene>
    <name evidence="2" type="ORF">SERLA73DRAFT_186255</name>
</gene>
<feature type="transmembrane region" description="Helical" evidence="1">
    <location>
        <begin position="39"/>
        <end position="65"/>
    </location>
</feature>
<organism evidence="3">
    <name type="scientific">Serpula lacrymans var. lacrymans (strain S7.3)</name>
    <name type="common">Dry rot fungus</name>
    <dbReference type="NCBI Taxonomy" id="936435"/>
    <lineage>
        <taxon>Eukaryota</taxon>
        <taxon>Fungi</taxon>
        <taxon>Dikarya</taxon>
        <taxon>Basidiomycota</taxon>
        <taxon>Agaricomycotina</taxon>
        <taxon>Agaricomycetes</taxon>
        <taxon>Agaricomycetidae</taxon>
        <taxon>Boletales</taxon>
        <taxon>Coniophorineae</taxon>
        <taxon>Serpulaceae</taxon>
        <taxon>Serpula</taxon>
    </lineage>
</organism>
<dbReference type="AlphaFoldDB" id="F8Q5M3"/>
<dbReference type="HOGENOM" id="CLU_146878_0_0_1"/>
<reference evidence="3" key="1">
    <citation type="journal article" date="2011" name="Science">
        <title>The plant cell wall-decomposing machinery underlies the functional diversity of forest fungi.</title>
        <authorList>
            <person name="Eastwood D.C."/>
            <person name="Floudas D."/>
            <person name="Binder M."/>
            <person name="Majcherczyk A."/>
            <person name="Schneider P."/>
            <person name="Aerts A."/>
            <person name="Asiegbu F.O."/>
            <person name="Baker S.E."/>
            <person name="Barry K."/>
            <person name="Bendiksby M."/>
            <person name="Blumentritt M."/>
            <person name="Coutinho P.M."/>
            <person name="Cullen D."/>
            <person name="de Vries R.P."/>
            <person name="Gathman A."/>
            <person name="Goodell B."/>
            <person name="Henrissat B."/>
            <person name="Ihrmark K."/>
            <person name="Kauserud H."/>
            <person name="Kohler A."/>
            <person name="LaButti K."/>
            <person name="Lapidus A."/>
            <person name="Lavin J.L."/>
            <person name="Lee Y.-H."/>
            <person name="Lindquist E."/>
            <person name="Lilly W."/>
            <person name="Lucas S."/>
            <person name="Morin E."/>
            <person name="Murat C."/>
            <person name="Oguiza J.A."/>
            <person name="Park J."/>
            <person name="Pisabarro A.G."/>
            <person name="Riley R."/>
            <person name="Rosling A."/>
            <person name="Salamov A."/>
            <person name="Schmidt O."/>
            <person name="Schmutz J."/>
            <person name="Skrede I."/>
            <person name="Stenlid J."/>
            <person name="Wiebenga A."/>
            <person name="Xie X."/>
            <person name="Kuees U."/>
            <person name="Hibbett D.S."/>
            <person name="Hoffmeister D."/>
            <person name="Hoegberg N."/>
            <person name="Martin F."/>
            <person name="Grigoriev I.V."/>
            <person name="Watkinson S.C."/>
        </authorList>
    </citation>
    <scope>NUCLEOTIDE SEQUENCE [LARGE SCALE GENOMIC DNA]</scope>
    <source>
        <strain evidence="3">strain S7.3</strain>
    </source>
</reference>
<protein>
    <submittedName>
        <fullName evidence="2">Uncharacterized protein</fullName>
    </submittedName>
</protein>
<keyword evidence="1" id="KW-1133">Transmembrane helix</keyword>
<evidence type="ECO:0000313" key="3">
    <source>
        <dbReference type="Proteomes" id="UP000008063"/>
    </source>
</evidence>
<keyword evidence="1" id="KW-0812">Transmembrane</keyword>
<dbReference type="EMBL" id="GL945484">
    <property type="protein sequence ID" value="EGN96494.1"/>
    <property type="molecule type" value="Genomic_DNA"/>
</dbReference>